<proteinExistence type="predicted"/>
<evidence type="ECO:0000313" key="3">
    <source>
        <dbReference type="EMBL" id="QDS93980.1"/>
    </source>
</evidence>
<gene>
    <name evidence="3" type="ORF">FF011L_27570</name>
</gene>
<dbReference type="Proteomes" id="UP000320672">
    <property type="component" value="Chromosome"/>
</dbReference>
<dbReference type="Gene3D" id="3.30.1340.30">
    <property type="match status" value="1"/>
</dbReference>
<evidence type="ECO:0000313" key="4">
    <source>
        <dbReference type="Proteomes" id="UP000320672"/>
    </source>
</evidence>
<evidence type="ECO:0000259" key="2">
    <source>
        <dbReference type="Pfam" id="PF04972"/>
    </source>
</evidence>
<name>A0A517MGG7_9BACT</name>
<dbReference type="InterPro" id="IPR007055">
    <property type="entry name" value="BON_dom"/>
</dbReference>
<dbReference type="RefSeq" id="WP_145352051.1">
    <property type="nucleotide sequence ID" value="NZ_CP036262.1"/>
</dbReference>
<dbReference type="OrthoDB" id="291621at2"/>
<protein>
    <recommendedName>
        <fullName evidence="2">BON domain-containing protein</fullName>
    </recommendedName>
</protein>
<feature type="domain" description="BON" evidence="2">
    <location>
        <begin position="50"/>
        <end position="108"/>
    </location>
</feature>
<organism evidence="3 4">
    <name type="scientific">Roseimaritima multifibrata</name>
    <dbReference type="NCBI Taxonomy" id="1930274"/>
    <lineage>
        <taxon>Bacteria</taxon>
        <taxon>Pseudomonadati</taxon>
        <taxon>Planctomycetota</taxon>
        <taxon>Planctomycetia</taxon>
        <taxon>Pirellulales</taxon>
        <taxon>Pirellulaceae</taxon>
        <taxon>Roseimaritima</taxon>
    </lineage>
</organism>
<dbReference type="Pfam" id="PF04972">
    <property type="entry name" value="BON"/>
    <property type="match status" value="1"/>
</dbReference>
<evidence type="ECO:0000256" key="1">
    <source>
        <dbReference type="SAM" id="MobiDB-lite"/>
    </source>
</evidence>
<sequence>MPATRTVDAEPIPTHFGESSTNDGHGGAVIVRQAETLIERVENEKEGYFRKAIAESGYRDLRNVRARVISGVVHLTGCVSSYYLKQVAQEAIRPLAIGLTICNRLTVGRVDPPHAISRPNGYHASCGSLSLLSDR</sequence>
<keyword evidence="4" id="KW-1185">Reference proteome</keyword>
<dbReference type="KEGG" id="rml:FF011L_27570"/>
<dbReference type="AlphaFoldDB" id="A0A517MGG7"/>
<dbReference type="EMBL" id="CP036262">
    <property type="protein sequence ID" value="QDS93980.1"/>
    <property type="molecule type" value="Genomic_DNA"/>
</dbReference>
<reference evidence="3 4" key="1">
    <citation type="submission" date="2019-02" db="EMBL/GenBank/DDBJ databases">
        <title>Deep-cultivation of Planctomycetes and their phenomic and genomic characterization uncovers novel biology.</title>
        <authorList>
            <person name="Wiegand S."/>
            <person name="Jogler M."/>
            <person name="Boedeker C."/>
            <person name="Pinto D."/>
            <person name="Vollmers J."/>
            <person name="Rivas-Marin E."/>
            <person name="Kohn T."/>
            <person name="Peeters S.H."/>
            <person name="Heuer A."/>
            <person name="Rast P."/>
            <person name="Oberbeckmann S."/>
            <person name="Bunk B."/>
            <person name="Jeske O."/>
            <person name="Meyerdierks A."/>
            <person name="Storesund J.E."/>
            <person name="Kallscheuer N."/>
            <person name="Luecker S."/>
            <person name="Lage O.M."/>
            <person name="Pohl T."/>
            <person name="Merkel B.J."/>
            <person name="Hornburger P."/>
            <person name="Mueller R.-W."/>
            <person name="Bruemmer F."/>
            <person name="Labrenz M."/>
            <person name="Spormann A.M."/>
            <person name="Op den Camp H."/>
            <person name="Overmann J."/>
            <person name="Amann R."/>
            <person name="Jetten M.S.M."/>
            <person name="Mascher T."/>
            <person name="Medema M.H."/>
            <person name="Devos D.P."/>
            <person name="Kaster A.-K."/>
            <person name="Ovreas L."/>
            <person name="Rohde M."/>
            <person name="Galperin M.Y."/>
            <person name="Jogler C."/>
        </authorList>
    </citation>
    <scope>NUCLEOTIDE SEQUENCE [LARGE SCALE GENOMIC DNA]</scope>
    <source>
        <strain evidence="3 4">FF011L</strain>
    </source>
</reference>
<accession>A0A517MGG7</accession>
<feature type="region of interest" description="Disordered" evidence="1">
    <location>
        <begin position="1"/>
        <end position="25"/>
    </location>
</feature>